<organism evidence="1 2">
    <name type="scientific">Propylenella binzhouense</name>
    <dbReference type="NCBI Taxonomy" id="2555902"/>
    <lineage>
        <taxon>Bacteria</taxon>
        <taxon>Pseudomonadati</taxon>
        <taxon>Pseudomonadota</taxon>
        <taxon>Alphaproteobacteria</taxon>
        <taxon>Hyphomicrobiales</taxon>
        <taxon>Propylenellaceae</taxon>
        <taxon>Propylenella</taxon>
    </lineage>
</organism>
<dbReference type="RefSeq" id="WP_161141936.1">
    <property type="nucleotide sequence ID" value="NZ_SPKJ01000083.1"/>
</dbReference>
<protein>
    <recommendedName>
        <fullName evidence="3">Sel1 repeat family protein</fullName>
    </recommendedName>
</protein>
<dbReference type="InterPro" id="IPR011990">
    <property type="entry name" value="TPR-like_helical_dom_sf"/>
</dbReference>
<dbReference type="OrthoDB" id="5321503at2"/>
<gene>
    <name evidence="1" type="ORF">E4O86_17945</name>
</gene>
<evidence type="ECO:0000313" key="1">
    <source>
        <dbReference type="EMBL" id="MYZ49596.1"/>
    </source>
</evidence>
<dbReference type="Proteomes" id="UP000773614">
    <property type="component" value="Unassembled WGS sequence"/>
</dbReference>
<keyword evidence="2" id="KW-1185">Reference proteome</keyword>
<dbReference type="Gene3D" id="1.25.40.10">
    <property type="entry name" value="Tetratricopeptide repeat domain"/>
    <property type="match status" value="1"/>
</dbReference>
<evidence type="ECO:0000313" key="2">
    <source>
        <dbReference type="Proteomes" id="UP000773614"/>
    </source>
</evidence>
<dbReference type="EMBL" id="SPKJ01000083">
    <property type="protein sequence ID" value="MYZ49596.1"/>
    <property type="molecule type" value="Genomic_DNA"/>
</dbReference>
<name>A0A964WUZ2_9HYPH</name>
<accession>A0A964WUZ2</accession>
<proteinExistence type="predicted"/>
<evidence type="ECO:0008006" key="3">
    <source>
        <dbReference type="Google" id="ProtNLM"/>
    </source>
</evidence>
<reference evidence="1" key="1">
    <citation type="submission" date="2019-03" db="EMBL/GenBank/DDBJ databases">
        <title>Afifella sp. nov., isolated from activated sludge.</title>
        <authorList>
            <person name="Li Q."/>
            <person name="Liu Y."/>
        </authorList>
    </citation>
    <scope>NUCLEOTIDE SEQUENCE</scope>
    <source>
        <strain evidence="1">L72</strain>
    </source>
</reference>
<dbReference type="AlphaFoldDB" id="A0A964WUZ2"/>
<comment type="caution">
    <text evidence="1">The sequence shown here is derived from an EMBL/GenBank/DDBJ whole genome shotgun (WGS) entry which is preliminary data.</text>
</comment>
<sequence length="80" mass="8691">MSVAAAEMVGSADDLFRLGINFSVGRTGRADLVEAHKWFNLAAQRGSRSAILHREEIASELSAGEIARALRAAREWIATH</sequence>